<dbReference type="PANTHER" id="PTHR40394">
    <property type="entry name" value="LIPOPROTEIN-RELATED"/>
    <property type="match status" value="1"/>
</dbReference>
<dbReference type="STRING" id="649638.Trad_1023"/>
<evidence type="ECO:0000313" key="6">
    <source>
        <dbReference type="EMBL" id="ADI14150.1"/>
    </source>
</evidence>
<proteinExistence type="predicted"/>
<evidence type="ECO:0000256" key="4">
    <source>
        <dbReference type="PROSITE-ProRule" id="PRU00433"/>
    </source>
</evidence>
<accession>D7CVC2</accession>
<dbReference type="GO" id="GO:0009055">
    <property type="term" value="F:electron transfer activity"/>
    <property type="evidence" value="ECO:0007669"/>
    <property type="project" value="InterPro"/>
</dbReference>
<dbReference type="PROSITE" id="PS51257">
    <property type="entry name" value="PROKAR_LIPOPROTEIN"/>
    <property type="match status" value="1"/>
</dbReference>
<dbReference type="Gene3D" id="1.10.760.10">
    <property type="entry name" value="Cytochrome c-like domain"/>
    <property type="match status" value="1"/>
</dbReference>
<protein>
    <recommendedName>
        <fullName evidence="5">Cytochrome c domain-containing protein</fullName>
    </recommendedName>
</protein>
<dbReference type="GO" id="GO:0046872">
    <property type="term" value="F:metal ion binding"/>
    <property type="evidence" value="ECO:0007669"/>
    <property type="project" value="UniProtKB-KW"/>
</dbReference>
<dbReference type="eggNOG" id="COG2010">
    <property type="taxonomic scope" value="Bacteria"/>
</dbReference>
<evidence type="ECO:0000256" key="3">
    <source>
        <dbReference type="ARBA" id="ARBA00023004"/>
    </source>
</evidence>
<dbReference type="EMBL" id="CP002049">
    <property type="protein sequence ID" value="ADI14150.1"/>
    <property type="molecule type" value="Genomic_DNA"/>
</dbReference>
<gene>
    <name evidence="6" type="ordered locus">Trad_1023</name>
</gene>
<dbReference type="InterPro" id="IPR009056">
    <property type="entry name" value="Cyt_c-like_dom"/>
</dbReference>
<dbReference type="SUPFAM" id="SSF46626">
    <property type="entry name" value="Cytochrome c"/>
    <property type="match status" value="1"/>
</dbReference>
<dbReference type="Pfam" id="PF13442">
    <property type="entry name" value="Cytochrome_CBB3"/>
    <property type="match status" value="1"/>
</dbReference>
<reference evidence="7" key="1">
    <citation type="submission" date="2010-05" db="EMBL/GenBank/DDBJ databases">
        <title>The complete genome of Truepera radiovictris DSM 17093.</title>
        <authorList>
            <consortium name="US DOE Joint Genome Institute (JGI-PGF)"/>
            <person name="Lucas S."/>
            <person name="Copeland A."/>
            <person name="Lapidus A."/>
            <person name="Glavina del Rio T."/>
            <person name="Dalin E."/>
            <person name="Tice H."/>
            <person name="Bruce D."/>
            <person name="Goodwin L."/>
            <person name="Pitluck S."/>
            <person name="Kyrpides N."/>
            <person name="Mavromatis K."/>
            <person name="Ovchinnikova G."/>
            <person name="Munk A.C."/>
            <person name="Detter J.C."/>
            <person name="Han C."/>
            <person name="Tapia R."/>
            <person name="Land M."/>
            <person name="Hauser L."/>
            <person name="Markowitz V."/>
            <person name="Cheng J.-F."/>
            <person name="Hugenholtz P."/>
            <person name="Woyke T."/>
            <person name="Wu D."/>
            <person name="Tindall B."/>
            <person name="Pomrenke H.G."/>
            <person name="Brambilla E."/>
            <person name="Klenk H.-P."/>
            <person name="Eisen J.A."/>
        </authorList>
    </citation>
    <scope>NUCLEOTIDE SEQUENCE [LARGE SCALE GENOMIC DNA]</scope>
    <source>
        <strain evidence="7">DSM 17093 / CIP 108686 / LMG 22925 / RQ-24</strain>
    </source>
</reference>
<evidence type="ECO:0000313" key="7">
    <source>
        <dbReference type="Proteomes" id="UP000000379"/>
    </source>
</evidence>
<evidence type="ECO:0000256" key="2">
    <source>
        <dbReference type="ARBA" id="ARBA00022723"/>
    </source>
</evidence>
<dbReference type="GO" id="GO:0020037">
    <property type="term" value="F:heme binding"/>
    <property type="evidence" value="ECO:0007669"/>
    <property type="project" value="InterPro"/>
</dbReference>
<dbReference type="AlphaFoldDB" id="D7CVC2"/>
<sequence>MTPLLRRARLLPLIAALLLSGCGRNMYDQARYESYEPSSLFADGTSARPIPEGTVSRERGAIAESFFTGQDENGLLTELPIPLTQAVLERGQERYNIYCAVCHNYSGDGGGIIVQRGFVRPASFHEPRLRAAPVGYFYNAITNGFGRMYSYASRIPPEDRWAISAYIRALQLSQSATVADLPADLQARLQAASSHAQGAPSNTVLTQGDAQ</sequence>
<dbReference type="KEGG" id="tra:Trad_1023"/>
<dbReference type="InterPro" id="IPR036909">
    <property type="entry name" value="Cyt_c-like_dom_sf"/>
</dbReference>
<evidence type="ECO:0000259" key="5">
    <source>
        <dbReference type="PROSITE" id="PS51007"/>
    </source>
</evidence>
<dbReference type="PROSITE" id="PS51007">
    <property type="entry name" value="CYTC"/>
    <property type="match status" value="1"/>
</dbReference>
<dbReference type="PANTHER" id="PTHR40394:SF2">
    <property type="entry name" value="QUINOL:CYTOCHROME C OXIDOREDUCTASE MEMBRANE PROTEIN"/>
    <property type="match status" value="1"/>
</dbReference>
<keyword evidence="1 4" id="KW-0349">Heme</keyword>
<organism evidence="6 7">
    <name type="scientific">Truepera radiovictrix (strain DSM 17093 / CIP 108686 / LMG 22925 / RQ-24)</name>
    <dbReference type="NCBI Taxonomy" id="649638"/>
    <lineage>
        <taxon>Bacteria</taxon>
        <taxon>Thermotogati</taxon>
        <taxon>Deinococcota</taxon>
        <taxon>Deinococci</taxon>
        <taxon>Trueperales</taxon>
        <taxon>Trueperaceae</taxon>
        <taxon>Truepera</taxon>
    </lineage>
</organism>
<evidence type="ECO:0000256" key="1">
    <source>
        <dbReference type="ARBA" id="ARBA00022617"/>
    </source>
</evidence>
<dbReference type="Proteomes" id="UP000000379">
    <property type="component" value="Chromosome"/>
</dbReference>
<keyword evidence="3 4" id="KW-0408">Iron</keyword>
<dbReference type="RefSeq" id="WP_013177521.1">
    <property type="nucleotide sequence ID" value="NC_014221.1"/>
</dbReference>
<keyword evidence="2 4" id="KW-0479">Metal-binding</keyword>
<feature type="domain" description="Cytochrome c" evidence="5">
    <location>
        <begin position="86"/>
        <end position="171"/>
    </location>
</feature>
<name>D7CVC2_TRURR</name>
<keyword evidence="7" id="KW-1185">Reference proteome</keyword>
<reference evidence="6 7" key="2">
    <citation type="journal article" date="2011" name="Stand. Genomic Sci.">
        <title>Complete genome sequence of Truepera radiovictrix type strain (RQ-24).</title>
        <authorList>
            <person name="Ivanova N."/>
            <person name="Rohde C."/>
            <person name="Munk C."/>
            <person name="Nolan M."/>
            <person name="Lucas S."/>
            <person name="Del Rio T.G."/>
            <person name="Tice H."/>
            <person name="Deshpande S."/>
            <person name="Cheng J.F."/>
            <person name="Tapia R."/>
            <person name="Han C."/>
            <person name="Goodwin L."/>
            <person name="Pitluck S."/>
            <person name="Liolios K."/>
            <person name="Mavromatis K."/>
            <person name="Mikhailova N."/>
            <person name="Pati A."/>
            <person name="Chen A."/>
            <person name="Palaniappan K."/>
            <person name="Land M."/>
            <person name="Hauser L."/>
            <person name="Chang Y.J."/>
            <person name="Jeffries C.D."/>
            <person name="Brambilla E."/>
            <person name="Rohde M."/>
            <person name="Goker M."/>
            <person name="Tindall B.J."/>
            <person name="Woyke T."/>
            <person name="Bristow J."/>
            <person name="Eisen J.A."/>
            <person name="Markowitz V."/>
            <person name="Hugenholtz P."/>
            <person name="Kyrpides N.C."/>
            <person name="Klenk H.P."/>
            <person name="Lapidus A."/>
        </authorList>
    </citation>
    <scope>NUCLEOTIDE SEQUENCE [LARGE SCALE GENOMIC DNA]</scope>
    <source>
        <strain evidence="7">DSM 17093 / CIP 108686 / LMG 22925 / RQ-24</strain>
    </source>
</reference>
<dbReference type="HOGENOM" id="CLU_088548_1_0_0"/>